<feature type="region of interest" description="Disordered" evidence="1">
    <location>
        <begin position="270"/>
        <end position="297"/>
    </location>
</feature>
<reference evidence="2 3" key="1">
    <citation type="journal article" date="2023" name="BMC Biol.">
        <title>The compact genome of the sponge Oopsacas minuta (Hexactinellida) is lacking key metazoan core genes.</title>
        <authorList>
            <person name="Santini S."/>
            <person name="Schenkelaars Q."/>
            <person name="Jourda C."/>
            <person name="Duchesne M."/>
            <person name="Belahbib H."/>
            <person name="Rocher C."/>
            <person name="Selva M."/>
            <person name="Riesgo A."/>
            <person name="Vervoort M."/>
            <person name="Leys S.P."/>
            <person name="Kodjabachian L."/>
            <person name="Le Bivic A."/>
            <person name="Borchiellini C."/>
            <person name="Claverie J.M."/>
            <person name="Renard E."/>
        </authorList>
    </citation>
    <scope>NUCLEOTIDE SEQUENCE [LARGE SCALE GENOMIC DNA]</scope>
    <source>
        <strain evidence="2">SPO-2</strain>
    </source>
</reference>
<organism evidence="2 3">
    <name type="scientific">Oopsacas minuta</name>
    <dbReference type="NCBI Taxonomy" id="111878"/>
    <lineage>
        <taxon>Eukaryota</taxon>
        <taxon>Metazoa</taxon>
        <taxon>Porifera</taxon>
        <taxon>Hexactinellida</taxon>
        <taxon>Hexasterophora</taxon>
        <taxon>Lyssacinosida</taxon>
        <taxon>Leucopsacidae</taxon>
        <taxon>Oopsacas</taxon>
    </lineage>
</organism>
<dbReference type="Proteomes" id="UP001165289">
    <property type="component" value="Unassembled WGS sequence"/>
</dbReference>
<protein>
    <submittedName>
        <fullName evidence="2">Uncharacterized protein</fullName>
    </submittedName>
</protein>
<comment type="caution">
    <text evidence="2">The sequence shown here is derived from an EMBL/GenBank/DDBJ whole genome shotgun (WGS) entry which is preliminary data.</text>
</comment>
<sequence>MEYERKTMLQTVYKFLEKIEDKLPTVLSYECRRIKESMNNMGVCPKYINMPDENPLQKTTIEPRQRTQLKILKINSSTATPIESTIKEHISRPNSSLEICHNDRSSSPISTPSSQVTTNCKGWKSSFSPTSNSNYHNMKFMTNEPRKKLSPNTNISHICKSPLPSTPTSTPIVTTITSKEMQQSPYHNTPSLQSPYHNTPSLQSPCNNTPSLQSPYQNTRSLQSPKSTSTPIGKPKKPGLVGDNVTFLIGNSVTMPECFAQYDTKSHKYENVGTNTPKGNTTRHHQRNTEKRGMILS</sequence>
<dbReference type="AlphaFoldDB" id="A0AAV7JWS0"/>
<keyword evidence="3" id="KW-1185">Reference proteome</keyword>
<evidence type="ECO:0000313" key="3">
    <source>
        <dbReference type="Proteomes" id="UP001165289"/>
    </source>
</evidence>
<dbReference type="EMBL" id="JAKMXF010000277">
    <property type="protein sequence ID" value="KAI6653361.1"/>
    <property type="molecule type" value="Genomic_DNA"/>
</dbReference>
<feature type="compositionally biased region" description="Polar residues" evidence="1">
    <location>
        <begin position="180"/>
        <end position="231"/>
    </location>
</feature>
<evidence type="ECO:0000313" key="2">
    <source>
        <dbReference type="EMBL" id="KAI6653361.1"/>
    </source>
</evidence>
<accession>A0AAV7JWS0</accession>
<feature type="region of interest" description="Disordered" evidence="1">
    <location>
        <begin position="180"/>
        <end position="241"/>
    </location>
</feature>
<gene>
    <name evidence="2" type="ORF">LOD99_3581</name>
</gene>
<evidence type="ECO:0000256" key="1">
    <source>
        <dbReference type="SAM" id="MobiDB-lite"/>
    </source>
</evidence>
<proteinExistence type="predicted"/>
<name>A0AAV7JWS0_9METZ</name>
<feature type="compositionally biased region" description="Basic and acidic residues" evidence="1">
    <location>
        <begin position="287"/>
        <end position="297"/>
    </location>
</feature>